<dbReference type="Proteomes" id="UP000236754">
    <property type="component" value="Unassembled WGS sequence"/>
</dbReference>
<keyword evidence="2" id="KW-0732">Signal</keyword>
<sequence>MERRRRTSKRRLAVLLAGATVPALLVAGCSSGSGGSSGSDADGGKDSSAAAVPSATTTPPLAPARFATLPSSCRTVTKDTVSSLVPKAKHSGGTTTDTAGSGSTRSGCSWTGNGKDGFQYRWLAVSLERYDSSAQLGAADLQAHKRFTDEIAALEKASGTTATGVTGLGDEARSISGKATVAKVTSQNDTVVVRTGNVILIVEYNGAGLEGKKNPSAKSVQSDAERAAKDAVASVAAANA</sequence>
<dbReference type="AlphaFoldDB" id="A0A1H6BYI5"/>
<evidence type="ECO:0000256" key="2">
    <source>
        <dbReference type="SAM" id="SignalP"/>
    </source>
</evidence>
<accession>A0A1H6BYI5</accession>
<organism evidence="3 4">
    <name type="scientific">Actinacidiphila yanglinensis</name>
    <dbReference type="NCBI Taxonomy" id="310779"/>
    <lineage>
        <taxon>Bacteria</taxon>
        <taxon>Bacillati</taxon>
        <taxon>Actinomycetota</taxon>
        <taxon>Actinomycetes</taxon>
        <taxon>Kitasatosporales</taxon>
        <taxon>Streptomycetaceae</taxon>
        <taxon>Actinacidiphila</taxon>
    </lineage>
</organism>
<dbReference type="EMBL" id="FNVU01000007">
    <property type="protein sequence ID" value="SEG65769.1"/>
    <property type="molecule type" value="Genomic_DNA"/>
</dbReference>
<protein>
    <recommendedName>
        <fullName evidence="5">DUF3558 domain-containing protein</fullName>
    </recommendedName>
</protein>
<reference evidence="3 4" key="1">
    <citation type="submission" date="2016-10" db="EMBL/GenBank/DDBJ databases">
        <authorList>
            <person name="de Groot N.N."/>
        </authorList>
    </citation>
    <scope>NUCLEOTIDE SEQUENCE [LARGE SCALE GENOMIC DNA]</scope>
    <source>
        <strain evidence="3 4">CGMCC 4.2023</strain>
    </source>
</reference>
<keyword evidence="4" id="KW-1185">Reference proteome</keyword>
<evidence type="ECO:0000313" key="4">
    <source>
        <dbReference type="Proteomes" id="UP000236754"/>
    </source>
</evidence>
<evidence type="ECO:0008006" key="5">
    <source>
        <dbReference type="Google" id="ProtNLM"/>
    </source>
</evidence>
<evidence type="ECO:0000313" key="3">
    <source>
        <dbReference type="EMBL" id="SEG65769.1"/>
    </source>
</evidence>
<feature type="compositionally biased region" description="Low complexity" evidence="1">
    <location>
        <begin position="46"/>
        <end position="66"/>
    </location>
</feature>
<dbReference type="PROSITE" id="PS51257">
    <property type="entry name" value="PROKAR_LIPOPROTEIN"/>
    <property type="match status" value="1"/>
</dbReference>
<feature type="chain" id="PRO_5039684845" description="DUF3558 domain-containing protein" evidence="2">
    <location>
        <begin position="28"/>
        <end position="240"/>
    </location>
</feature>
<gene>
    <name evidence="3" type="ORF">SAMN05216223_107368</name>
</gene>
<dbReference type="RefSeq" id="WP_146088293.1">
    <property type="nucleotide sequence ID" value="NZ_FNVU01000007.1"/>
</dbReference>
<evidence type="ECO:0000256" key="1">
    <source>
        <dbReference type="SAM" id="MobiDB-lite"/>
    </source>
</evidence>
<proteinExistence type="predicted"/>
<feature type="region of interest" description="Disordered" evidence="1">
    <location>
        <begin position="32"/>
        <end position="66"/>
    </location>
</feature>
<dbReference type="OrthoDB" id="4333909at2"/>
<feature type="compositionally biased region" description="Low complexity" evidence="1">
    <location>
        <begin position="91"/>
        <end position="107"/>
    </location>
</feature>
<feature type="signal peptide" evidence="2">
    <location>
        <begin position="1"/>
        <end position="27"/>
    </location>
</feature>
<feature type="region of interest" description="Disordered" evidence="1">
    <location>
        <begin position="84"/>
        <end position="108"/>
    </location>
</feature>
<name>A0A1H6BYI5_9ACTN</name>